<keyword evidence="5" id="KW-1185">Reference proteome</keyword>
<sequence>MRLISSIFILTVLISLNSAEKDTTSRLANVIRKTFKGIDTDQDGDVTWPEYQAYLTRRFGPKLATVDGPMIFGHADENGDQRINENEYIHYITATLGRADIVEKLSESEAALLNDSKHPTSE</sequence>
<proteinExistence type="predicted"/>
<dbReference type="InterPro" id="IPR011992">
    <property type="entry name" value="EF-hand-dom_pair"/>
</dbReference>
<accession>A0AA36FTT8</accession>
<comment type="caution">
    <text evidence="4">The sequence shown here is derived from an EMBL/GenBank/DDBJ whole genome shotgun (WGS) entry which is preliminary data.</text>
</comment>
<keyword evidence="2" id="KW-0732">Signal</keyword>
<organism evidence="4 5">
    <name type="scientific">Mesorhabditis spiculigera</name>
    <dbReference type="NCBI Taxonomy" id="96644"/>
    <lineage>
        <taxon>Eukaryota</taxon>
        <taxon>Metazoa</taxon>
        <taxon>Ecdysozoa</taxon>
        <taxon>Nematoda</taxon>
        <taxon>Chromadorea</taxon>
        <taxon>Rhabditida</taxon>
        <taxon>Rhabditina</taxon>
        <taxon>Rhabditomorpha</taxon>
        <taxon>Rhabditoidea</taxon>
        <taxon>Rhabditidae</taxon>
        <taxon>Mesorhabditinae</taxon>
        <taxon>Mesorhabditis</taxon>
    </lineage>
</organism>
<feature type="chain" id="PRO_5041286582" description="EF-hand domain-containing protein" evidence="2">
    <location>
        <begin position="20"/>
        <end position="122"/>
    </location>
</feature>
<evidence type="ECO:0000313" key="4">
    <source>
        <dbReference type="EMBL" id="CAJ0566994.1"/>
    </source>
</evidence>
<reference evidence="4" key="1">
    <citation type="submission" date="2023-06" db="EMBL/GenBank/DDBJ databases">
        <authorList>
            <person name="Delattre M."/>
        </authorList>
    </citation>
    <scope>NUCLEOTIDE SEQUENCE</scope>
    <source>
        <strain evidence="4">AF72</strain>
    </source>
</reference>
<dbReference type="GO" id="GO:0005509">
    <property type="term" value="F:calcium ion binding"/>
    <property type="evidence" value="ECO:0007669"/>
    <property type="project" value="InterPro"/>
</dbReference>
<dbReference type="EMBL" id="CATQJA010001376">
    <property type="protein sequence ID" value="CAJ0566994.1"/>
    <property type="molecule type" value="Genomic_DNA"/>
</dbReference>
<dbReference type="Proteomes" id="UP001177023">
    <property type="component" value="Unassembled WGS sequence"/>
</dbReference>
<dbReference type="PROSITE" id="PS50222">
    <property type="entry name" value="EF_HAND_2"/>
    <property type="match status" value="1"/>
</dbReference>
<dbReference type="AlphaFoldDB" id="A0AA36FTT8"/>
<feature type="domain" description="EF-hand" evidence="3">
    <location>
        <begin position="26"/>
        <end position="61"/>
    </location>
</feature>
<evidence type="ECO:0000256" key="1">
    <source>
        <dbReference type="ARBA" id="ARBA00022837"/>
    </source>
</evidence>
<protein>
    <recommendedName>
        <fullName evidence="3">EF-hand domain-containing protein</fullName>
    </recommendedName>
</protein>
<feature type="signal peptide" evidence="2">
    <location>
        <begin position="1"/>
        <end position="19"/>
    </location>
</feature>
<keyword evidence="1" id="KW-0106">Calcium</keyword>
<dbReference type="SUPFAM" id="SSF47473">
    <property type="entry name" value="EF-hand"/>
    <property type="match status" value="1"/>
</dbReference>
<dbReference type="PROSITE" id="PS00018">
    <property type="entry name" value="EF_HAND_1"/>
    <property type="match status" value="2"/>
</dbReference>
<evidence type="ECO:0000256" key="2">
    <source>
        <dbReference type="SAM" id="SignalP"/>
    </source>
</evidence>
<evidence type="ECO:0000259" key="3">
    <source>
        <dbReference type="PROSITE" id="PS50222"/>
    </source>
</evidence>
<dbReference type="Gene3D" id="1.10.238.10">
    <property type="entry name" value="EF-hand"/>
    <property type="match status" value="1"/>
</dbReference>
<name>A0AA36FTT8_9BILA</name>
<feature type="non-terminal residue" evidence="4">
    <location>
        <position position="1"/>
    </location>
</feature>
<evidence type="ECO:0000313" key="5">
    <source>
        <dbReference type="Proteomes" id="UP001177023"/>
    </source>
</evidence>
<dbReference type="InterPro" id="IPR018247">
    <property type="entry name" value="EF_Hand_1_Ca_BS"/>
</dbReference>
<dbReference type="InterPro" id="IPR002048">
    <property type="entry name" value="EF_hand_dom"/>
</dbReference>
<gene>
    <name evidence="4" type="ORF">MSPICULIGERA_LOCUS5569</name>
</gene>